<feature type="domain" description="Pseudouridine synthase II N-terminal" evidence="6">
    <location>
        <begin position="26"/>
        <end position="175"/>
    </location>
</feature>
<dbReference type="SUPFAM" id="SSF55120">
    <property type="entry name" value="Pseudouridine synthase"/>
    <property type="match status" value="1"/>
</dbReference>
<accession>A0A1M5KV80</accession>
<dbReference type="Proteomes" id="UP000242329">
    <property type="component" value="Unassembled WGS sequence"/>
</dbReference>
<dbReference type="NCBIfam" id="TIGR00431">
    <property type="entry name" value="TruB"/>
    <property type="match status" value="1"/>
</dbReference>
<dbReference type="STRING" id="1123382.SAMN02745221_00487"/>
<dbReference type="GO" id="GO:1990481">
    <property type="term" value="P:mRNA pseudouridine synthesis"/>
    <property type="evidence" value="ECO:0007669"/>
    <property type="project" value="TreeGrafter"/>
</dbReference>
<name>A0A1M5KV80_9FIRM</name>
<dbReference type="Gene3D" id="3.30.2350.10">
    <property type="entry name" value="Pseudouridine synthase"/>
    <property type="match status" value="1"/>
</dbReference>
<evidence type="ECO:0000259" key="6">
    <source>
        <dbReference type="Pfam" id="PF01509"/>
    </source>
</evidence>
<evidence type="ECO:0000313" key="9">
    <source>
        <dbReference type="Proteomes" id="UP000242329"/>
    </source>
</evidence>
<dbReference type="CDD" id="cd02573">
    <property type="entry name" value="PseudoU_synth_EcTruB"/>
    <property type="match status" value="1"/>
</dbReference>
<dbReference type="InterPro" id="IPR032819">
    <property type="entry name" value="TruB_C"/>
</dbReference>
<reference evidence="9" key="1">
    <citation type="submission" date="2016-11" db="EMBL/GenBank/DDBJ databases">
        <authorList>
            <person name="Varghese N."/>
            <person name="Submissions S."/>
        </authorList>
    </citation>
    <scope>NUCLEOTIDE SEQUENCE [LARGE SCALE GENOMIC DNA]</scope>
    <source>
        <strain evidence="9">DSM 11003</strain>
    </source>
</reference>
<dbReference type="OrthoDB" id="9802309at2"/>
<gene>
    <name evidence="5" type="primary">truB</name>
    <name evidence="8" type="ORF">SAMN02745221_00487</name>
</gene>
<evidence type="ECO:0000256" key="1">
    <source>
        <dbReference type="ARBA" id="ARBA00000385"/>
    </source>
</evidence>
<dbReference type="InterPro" id="IPR002501">
    <property type="entry name" value="PsdUridine_synth_N"/>
</dbReference>
<keyword evidence="4 5" id="KW-0413">Isomerase</keyword>
<dbReference type="RefSeq" id="WP_073089552.1">
    <property type="nucleotide sequence ID" value="NZ_FQWY01000006.1"/>
</dbReference>
<organism evidence="8 9">
    <name type="scientific">Thermosyntropha lipolytica DSM 11003</name>
    <dbReference type="NCBI Taxonomy" id="1123382"/>
    <lineage>
        <taxon>Bacteria</taxon>
        <taxon>Bacillati</taxon>
        <taxon>Bacillota</taxon>
        <taxon>Clostridia</taxon>
        <taxon>Eubacteriales</taxon>
        <taxon>Syntrophomonadaceae</taxon>
        <taxon>Thermosyntropha</taxon>
    </lineage>
</organism>
<comment type="similarity">
    <text evidence="2 5">Belongs to the pseudouridine synthase TruB family. Type 1 subfamily.</text>
</comment>
<comment type="function">
    <text evidence="5">Responsible for synthesis of pseudouridine from uracil-55 in the psi GC loop of transfer RNAs.</text>
</comment>
<sequence>MDGFLNINKEPGMTSFDVIRYLQKTLSTPTKIGHLGTLDPMARGVLPVALGKATKLIPYLENEDKAYITEMVLGGFSDTQDAWGNITYTGKTWFKEDELIAILQKYTGFIEQIPPMYSAVHYKGKRLYELAREGIVVERKSRQVLIKELKLLDIYKKGDLPVIKLYVECSRGTYIRTLCHDIGTDLGTGAYMADLVRIKSGVFKLESACYLQDITDVEKLRDLLLPLDYPLPAMDAYYLLADKDIKVVQNGNPINCRDFRPKTDRVKLYKDDTLLAIAKLQRRGKEYFLQPEKVI</sequence>
<comment type="catalytic activity">
    <reaction evidence="1 5">
        <text>uridine(55) in tRNA = pseudouridine(55) in tRNA</text>
        <dbReference type="Rhea" id="RHEA:42532"/>
        <dbReference type="Rhea" id="RHEA-COMP:10101"/>
        <dbReference type="Rhea" id="RHEA-COMP:10102"/>
        <dbReference type="ChEBI" id="CHEBI:65314"/>
        <dbReference type="ChEBI" id="CHEBI:65315"/>
        <dbReference type="EC" id="5.4.99.25"/>
    </reaction>
</comment>
<keyword evidence="3 5" id="KW-0819">tRNA processing</keyword>
<evidence type="ECO:0000256" key="3">
    <source>
        <dbReference type="ARBA" id="ARBA00022694"/>
    </source>
</evidence>
<feature type="active site" description="Nucleophile" evidence="5">
    <location>
        <position position="39"/>
    </location>
</feature>
<dbReference type="Pfam" id="PF16198">
    <property type="entry name" value="TruB_C_2"/>
    <property type="match status" value="1"/>
</dbReference>
<dbReference type="EC" id="5.4.99.25" evidence="5"/>
<dbReference type="HAMAP" id="MF_01080">
    <property type="entry name" value="TruB_bact"/>
    <property type="match status" value="1"/>
</dbReference>
<evidence type="ECO:0000256" key="2">
    <source>
        <dbReference type="ARBA" id="ARBA00005642"/>
    </source>
</evidence>
<dbReference type="InterPro" id="IPR020103">
    <property type="entry name" value="PsdUridine_synth_cat_dom_sf"/>
</dbReference>
<dbReference type="PANTHER" id="PTHR13767">
    <property type="entry name" value="TRNA-PSEUDOURIDINE SYNTHASE"/>
    <property type="match status" value="1"/>
</dbReference>
<protein>
    <recommendedName>
        <fullName evidence="5">tRNA pseudouridine synthase B</fullName>
        <ecNumber evidence="5">5.4.99.25</ecNumber>
    </recommendedName>
    <alternativeName>
        <fullName evidence="5">tRNA pseudouridine(55) synthase</fullName>
        <shortName evidence="5">Psi55 synthase</shortName>
    </alternativeName>
    <alternativeName>
        <fullName evidence="5">tRNA pseudouridylate synthase</fullName>
    </alternativeName>
    <alternativeName>
        <fullName evidence="5">tRNA-uridine isomerase</fullName>
    </alternativeName>
</protein>
<evidence type="ECO:0000313" key="8">
    <source>
        <dbReference type="EMBL" id="SHG56714.1"/>
    </source>
</evidence>
<evidence type="ECO:0000256" key="5">
    <source>
        <dbReference type="HAMAP-Rule" id="MF_01080"/>
    </source>
</evidence>
<proteinExistence type="inferred from homology"/>
<keyword evidence="9" id="KW-1185">Reference proteome</keyword>
<evidence type="ECO:0000259" key="7">
    <source>
        <dbReference type="Pfam" id="PF16198"/>
    </source>
</evidence>
<dbReference type="InterPro" id="IPR014780">
    <property type="entry name" value="tRNA_psdUridine_synth_TruB"/>
</dbReference>
<dbReference type="GO" id="GO:0031119">
    <property type="term" value="P:tRNA pseudouridine synthesis"/>
    <property type="evidence" value="ECO:0007669"/>
    <property type="project" value="UniProtKB-UniRule"/>
</dbReference>
<dbReference type="EMBL" id="FQWY01000006">
    <property type="protein sequence ID" value="SHG56714.1"/>
    <property type="molecule type" value="Genomic_DNA"/>
</dbReference>
<evidence type="ECO:0000256" key="4">
    <source>
        <dbReference type="ARBA" id="ARBA00023235"/>
    </source>
</evidence>
<dbReference type="PANTHER" id="PTHR13767:SF2">
    <property type="entry name" value="PSEUDOURIDYLATE SYNTHASE TRUB1"/>
    <property type="match status" value="1"/>
</dbReference>
<dbReference type="GO" id="GO:0003723">
    <property type="term" value="F:RNA binding"/>
    <property type="evidence" value="ECO:0007669"/>
    <property type="project" value="InterPro"/>
</dbReference>
<feature type="domain" description="tRNA pseudouridylate synthase B C-terminal" evidence="7">
    <location>
        <begin position="176"/>
        <end position="231"/>
    </location>
</feature>
<dbReference type="AlphaFoldDB" id="A0A1M5KV80"/>
<dbReference type="GO" id="GO:0160148">
    <property type="term" value="F:tRNA pseudouridine(55) synthase activity"/>
    <property type="evidence" value="ECO:0007669"/>
    <property type="project" value="UniProtKB-EC"/>
</dbReference>
<dbReference type="Pfam" id="PF01509">
    <property type="entry name" value="TruB_N"/>
    <property type="match status" value="1"/>
</dbReference>